<dbReference type="InterPro" id="IPR038823">
    <property type="entry name" value="MED2_plant"/>
</dbReference>
<dbReference type="KEGG" id="qlo:115979206"/>
<feature type="compositionally biased region" description="Polar residues" evidence="1">
    <location>
        <begin position="137"/>
        <end position="172"/>
    </location>
</feature>
<dbReference type="OMA" id="DAKDEGY"/>
<dbReference type="PANTHER" id="PTHR36407:SF1">
    <property type="entry name" value="MEDIATOR-ASSOCIATED PROTEIN 2"/>
    <property type="match status" value="1"/>
</dbReference>
<dbReference type="EMBL" id="LRBV02000003">
    <property type="status" value="NOT_ANNOTATED_CDS"/>
    <property type="molecule type" value="Genomic_DNA"/>
</dbReference>
<dbReference type="Proteomes" id="UP000594261">
    <property type="component" value="Chromosome 3"/>
</dbReference>
<name>A0A7N2R1J4_QUELO</name>
<gene>
    <name evidence="2" type="primary">LOC115979206</name>
</gene>
<dbReference type="EnsemblPlants" id="QL03p048972:mrna">
    <property type="protein sequence ID" value="QL03p048972:mrna"/>
    <property type="gene ID" value="QL03p048972"/>
</dbReference>
<sequence>MIEVMDSDNEQGYKPRPDFQVEAKEPLIDLSSTDNTELWLIQWPKSKDKELPGLDGQELSLKLHHDGQLGSFEDSSGKAYDVVSFAAQESNATVFLSSASESKIVGKISRLVSLVHYPEPNEIQNLNSNSLRQSYQNSRGISLTNSSRQFSTPSSILRKSQSTSRHQRSSLSELGEPSETPKKRHVRESAGSMEHRTQDSGRGNSELTYSGLSDRSHQSKSKKRVKTEED</sequence>
<organism evidence="2 3">
    <name type="scientific">Quercus lobata</name>
    <name type="common">Valley oak</name>
    <dbReference type="NCBI Taxonomy" id="97700"/>
    <lineage>
        <taxon>Eukaryota</taxon>
        <taxon>Viridiplantae</taxon>
        <taxon>Streptophyta</taxon>
        <taxon>Embryophyta</taxon>
        <taxon>Tracheophyta</taxon>
        <taxon>Spermatophyta</taxon>
        <taxon>Magnoliopsida</taxon>
        <taxon>eudicotyledons</taxon>
        <taxon>Gunneridae</taxon>
        <taxon>Pentapetalae</taxon>
        <taxon>rosids</taxon>
        <taxon>fabids</taxon>
        <taxon>Fagales</taxon>
        <taxon>Fagaceae</taxon>
        <taxon>Quercus</taxon>
    </lineage>
</organism>
<feature type="compositionally biased region" description="Basic residues" evidence="1">
    <location>
        <begin position="218"/>
        <end position="230"/>
    </location>
</feature>
<reference evidence="2" key="2">
    <citation type="submission" date="2021-01" db="UniProtKB">
        <authorList>
            <consortium name="EnsemblPlants"/>
        </authorList>
    </citation>
    <scope>IDENTIFICATION</scope>
</reference>
<evidence type="ECO:0000313" key="3">
    <source>
        <dbReference type="Proteomes" id="UP000594261"/>
    </source>
</evidence>
<dbReference type="OrthoDB" id="1892825at2759"/>
<evidence type="ECO:0000313" key="2">
    <source>
        <dbReference type="EnsemblPlants" id="QL03p048972:mrna"/>
    </source>
</evidence>
<dbReference type="Gramene" id="QL03p048972:mrna">
    <property type="protein sequence ID" value="QL03p048972:mrna"/>
    <property type="gene ID" value="QL03p048972"/>
</dbReference>
<feature type="region of interest" description="Disordered" evidence="1">
    <location>
        <begin position="137"/>
        <end position="230"/>
    </location>
</feature>
<protein>
    <recommendedName>
        <fullName evidence="4">Mediator-associated protein 2</fullName>
    </recommendedName>
</protein>
<dbReference type="InParanoid" id="A0A7N2R1J4"/>
<accession>A0A7N2R1J4</accession>
<reference evidence="2 3" key="1">
    <citation type="journal article" date="2016" name="G3 (Bethesda)">
        <title>First Draft Assembly and Annotation of the Genome of a California Endemic Oak Quercus lobata Nee (Fagaceae).</title>
        <authorList>
            <person name="Sork V.L."/>
            <person name="Fitz-Gibbon S.T."/>
            <person name="Puiu D."/>
            <person name="Crepeau M."/>
            <person name="Gugger P.F."/>
            <person name="Sherman R."/>
            <person name="Stevens K."/>
            <person name="Langley C.H."/>
            <person name="Pellegrini M."/>
            <person name="Salzberg S.L."/>
        </authorList>
    </citation>
    <scope>NUCLEOTIDE SEQUENCE [LARGE SCALE GENOMIC DNA]</scope>
    <source>
        <strain evidence="2 3">cv. SW786</strain>
    </source>
</reference>
<evidence type="ECO:0008006" key="4">
    <source>
        <dbReference type="Google" id="ProtNLM"/>
    </source>
</evidence>
<dbReference type="GeneID" id="115979206"/>
<dbReference type="PANTHER" id="PTHR36407">
    <property type="entry name" value="MEDIATOR-ASSOCIATED PROTEIN 2"/>
    <property type="match status" value="1"/>
</dbReference>
<dbReference type="FunCoup" id="A0A7N2R1J4">
    <property type="interactions" value="1353"/>
</dbReference>
<proteinExistence type="predicted"/>
<keyword evidence="3" id="KW-1185">Reference proteome</keyword>
<evidence type="ECO:0000256" key="1">
    <source>
        <dbReference type="SAM" id="MobiDB-lite"/>
    </source>
</evidence>
<dbReference type="AlphaFoldDB" id="A0A7N2R1J4"/>
<dbReference type="RefSeq" id="XP_030957047.1">
    <property type="nucleotide sequence ID" value="XM_031101187.1"/>
</dbReference>
<feature type="compositionally biased region" description="Polar residues" evidence="1">
    <location>
        <begin position="200"/>
        <end position="213"/>
    </location>
</feature>